<evidence type="ECO:0008006" key="3">
    <source>
        <dbReference type="Google" id="ProtNLM"/>
    </source>
</evidence>
<dbReference type="AlphaFoldDB" id="A0A1U9Z759"/>
<name>A0A1U9Z759_9HYPH</name>
<dbReference type="eggNOG" id="COG1396">
    <property type="taxonomic scope" value="Bacteria"/>
</dbReference>
<dbReference type="InterPro" id="IPR010982">
    <property type="entry name" value="Lambda_DNA-bd_dom_sf"/>
</dbReference>
<gene>
    <name evidence="1" type="ORF">Mame_04251</name>
</gene>
<reference evidence="1 2" key="1">
    <citation type="submission" date="2017-03" db="EMBL/GenBank/DDBJ databases">
        <title>Foreign affairs: Plasmid Transfer between Roseobacters and Rhizobia.</title>
        <authorList>
            <person name="Bartling P."/>
            <person name="Bunk B."/>
            <person name="Overmann J."/>
            <person name="Brinkmann H."/>
            <person name="Petersen J."/>
        </authorList>
    </citation>
    <scope>NUCLEOTIDE SEQUENCE [LARGE SCALE GENOMIC DNA]</scope>
    <source>
        <strain evidence="1 2">MACL11</strain>
    </source>
</reference>
<evidence type="ECO:0000313" key="2">
    <source>
        <dbReference type="Proteomes" id="UP000191135"/>
    </source>
</evidence>
<dbReference type="GO" id="GO:0003677">
    <property type="term" value="F:DNA binding"/>
    <property type="evidence" value="ECO:0007669"/>
    <property type="project" value="InterPro"/>
</dbReference>
<dbReference type="RefSeq" id="WP_018064402.1">
    <property type="nucleotide sequence ID" value="NZ_AQWH01000007.1"/>
</dbReference>
<accession>A0A1U9Z759</accession>
<protein>
    <recommendedName>
        <fullName evidence="3">XRE family transcriptional regulator</fullName>
    </recommendedName>
</protein>
<sequence>MTFTPELCHAARILARIDRPTLSAESGIAEDRIEAFENGTADLGDNSVEKLKMTLEALGVIFLPEEKEGGVGIRLKFTGSETRRILNWEGEGGRVNQDDVV</sequence>
<evidence type="ECO:0000313" key="1">
    <source>
        <dbReference type="EMBL" id="AQZ53545.1"/>
    </source>
</evidence>
<dbReference type="EMBL" id="CP020330">
    <property type="protein sequence ID" value="AQZ53545.1"/>
    <property type="molecule type" value="Genomic_DNA"/>
</dbReference>
<proteinExistence type="predicted"/>
<organism evidence="1 2">
    <name type="scientific">Martelella mediterranea DSM 17316</name>
    <dbReference type="NCBI Taxonomy" id="1122214"/>
    <lineage>
        <taxon>Bacteria</taxon>
        <taxon>Pseudomonadati</taxon>
        <taxon>Pseudomonadota</taxon>
        <taxon>Alphaproteobacteria</taxon>
        <taxon>Hyphomicrobiales</taxon>
        <taxon>Aurantimonadaceae</taxon>
        <taxon>Martelella</taxon>
    </lineage>
</organism>
<dbReference type="STRING" id="1122214.Mame_04251"/>
<dbReference type="OrthoDB" id="4419620at2"/>
<dbReference type="KEGG" id="mmed:Mame_04251"/>
<dbReference type="Gene3D" id="1.10.260.40">
    <property type="entry name" value="lambda repressor-like DNA-binding domains"/>
    <property type="match status" value="1"/>
</dbReference>
<dbReference type="Proteomes" id="UP000191135">
    <property type="component" value="Chromosome"/>
</dbReference>
<keyword evidence="2" id="KW-1185">Reference proteome</keyword>